<dbReference type="CDD" id="cd05374">
    <property type="entry name" value="17beta-HSD-like_SDR_c"/>
    <property type="match status" value="1"/>
</dbReference>
<dbReference type="EMBL" id="SOZI01000038">
    <property type="protein sequence ID" value="TNY21700.1"/>
    <property type="molecule type" value="Genomic_DNA"/>
</dbReference>
<comment type="similarity">
    <text evidence="1 3">Belongs to the short-chain dehydrogenases/reductases (SDR) family.</text>
</comment>
<dbReference type="PANTHER" id="PTHR43976:SF16">
    <property type="entry name" value="SHORT-CHAIN DEHYDROGENASE_REDUCTASE FAMILY PROTEIN"/>
    <property type="match status" value="1"/>
</dbReference>
<organism evidence="4 5">
    <name type="scientific">Rhodotorula diobovata</name>
    <dbReference type="NCBI Taxonomy" id="5288"/>
    <lineage>
        <taxon>Eukaryota</taxon>
        <taxon>Fungi</taxon>
        <taxon>Dikarya</taxon>
        <taxon>Basidiomycota</taxon>
        <taxon>Pucciniomycotina</taxon>
        <taxon>Microbotryomycetes</taxon>
        <taxon>Sporidiobolales</taxon>
        <taxon>Sporidiobolaceae</taxon>
        <taxon>Rhodotorula</taxon>
    </lineage>
</organism>
<dbReference type="SUPFAM" id="SSF51735">
    <property type="entry name" value="NAD(P)-binding Rossmann-fold domains"/>
    <property type="match status" value="1"/>
</dbReference>
<dbReference type="PRINTS" id="PR00081">
    <property type="entry name" value="GDHRDH"/>
</dbReference>
<dbReference type="InterPro" id="IPR002347">
    <property type="entry name" value="SDR_fam"/>
</dbReference>
<evidence type="ECO:0000256" key="2">
    <source>
        <dbReference type="ARBA" id="ARBA00023002"/>
    </source>
</evidence>
<keyword evidence="2" id="KW-0560">Oxidoreductase</keyword>
<dbReference type="OrthoDB" id="2520431at2759"/>
<protein>
    <submittedName>
        <fullName evidence="4">NAD(P)-binding protein</fullName>
    </submittedName>
</protein>
<dbReference type="PANTHER" id="PTHR43976">
    <property type="entry name" value="SHORT CHAIN DEHYDROGENASE"/>
    <property type="match status" value="1"/>
</dbReference>
<dbReference type="InterPro" id="IPR051911">
    <property type="entry name" value="SDR_oxidoreductase"/>
</dbReference>
<gene>
    <name evidence="4" type="ORF">DMC30DRAFT_184692</name>
</gene>
<evidence type="ECO:0000313" key="4">
    <source>
        <dbReference type="EMBL" id="TNY21700.1"/>
    </source>
</evidence>
<dbReference type="GO" id="GO:0016491">
    <property type="term" value="F:oxidoreductase activity"/>
    <property type="evidence" value="ECO:0007669"/>
    <property type="project" value="UniProtKB-KW"/>
</dbReference>
<keyword evidence="5" id="KW-1185">Reference proteome</keyword>
<evidence type="ECO:0000256" key="3">
    <source>
        <dbReference type="RuleBase" id="RU000363"/>
    </source>
</evidence>
<dbReference type="Gene3D" id="3.40.50.720">
    <property type="entry name" value="NAD(P)-binding Rossmann-like Domain"/>
    <property type="match status" value="1"/>
</dbReference>
<reference evidence="4 5" key="1">
    <citation type="submission" date="2019-03" db="EMBL/GenBank/DDBJ databases">
        <title>Rhodosporidium diobovatum UCD-FST 08-225 genome sequencing, assembly, and annotation.</title>
        <authorList>
            <person name="Fakankun I.U."/>
            <person name="Fristensky B."/>
            <person name="Levin D.B."/>
        </authorList>
    </citation>
    <scope>NUCLEOTIDE SEQUENCE [LARGE SCALE GENOMIC DNA]</scope>
    <source>
        <strain evidence="4 5">UCD-FST 08-225</strain>
    </source>
</reference>
<proteinExistence type="inferred from homology"/>
<name>A0A5C5FXW8_9BASI</name>
<dbReference type="PRINTS" id="PR00080">
    <property type="entry name" value="SDRFAMILY"/>
</dbReference>
<comment type="caution">
    <text evidence="4">The sequence shown here is derived from an EMBL/GenBank/DDBJ whole genome shotgun (WGS) entry which is preliminary data.</text>
</comment>
<dbReference type="AlphaFoldDB" id="A0A5C5FXW8"/>
<dbReference type="STRING" id="5288.A0A5C5FXW8"/>
<accession>A0A5C5FXW8</accession>
<dbReference type="InterPro" id="IPR036291">
    <property type="entry name" value="NAD(P)-bd_dom_sf"/>
</dbReference>
<sequence length="292" mass="31094">MPSVAPLARVVLITGSSTGFGRNLVDAVLARGDIAVATLRKPEVLQDLATQFGKDRLLVLPLDVTDKGQVTSVFDAVKTAYGRLDVVVNNAGIAYTNEIEGTTDADIRRLFDTNVFAPFEIIKQAVAFMRDVNSPSGTGGAIINISSNSGIRAIPVLGAYSASKFALEGITEAFVNELDPAWNISLHLIEPGAFRTNISANAAQPPPHPAYSSPHLPTNLVRAKLAASTGAKGDPAKAARAILDVLDLPREERPKRLALGEDGYALVVLKARELLEGAEKWKDVSLSVNFDE</sequence>
<evidence type="ECO:0000313" key="5">
    <source>
        <dbReference type="Proteomes" id="UP000311382"/>
    </source>
</evidence>
<dbReference type="Proteomes" id="UP000311382">
    <property type="component" value="Unassembled WGS sequence"/>
</dbReference>
<evidence type="ECO:0000256" key="1">
    <source>
        <dbReference type="ARBA" id="ARBA00006484"/>
    </source>
</evidence>
<dbReference type="Pfam" id="PF00106">
    <property type="entry name" value="adh_short"/>
    <property type="match status" value="1"/>
</dbReference>